<dbReference type="RefSeq" id="WP_104508115.1">
    <property type="nucleotide sequence ID" value="NZ_JACIGC010000002.1"/>
</dbReference>
<keyword evidence="2" id="KW-0732">Signal</keyword>
<comment type="caution">
    <text evidence="3">The sequence shown here is derived from an EMBL/GenBank/DDBJ whole genome shotgun (WGS) entry which is preliminary data.</text>
</comment>
<keyword evidence="4" id="KW-1185">Reference proteome</keyword>
<evidence type="ECO:0000313" key="3">
    <source>
        <dbReference type="EMBL" id="PPQ30625.1"/>
    </source>
</evidence>
<dbReference type="AlphaFoldDB" id="A0A2S6N7M8"/>
<dbReference type="OrthoDB" id="8457197at2"/>
<feature type="signal peptide" evidence="2">
    <location>
        <begin position="1"/>
        <end position="21"/>
    </location>
</feature>
<evidence type="ECO:0000313" key="4">
    <source>
        <dbReference type="Proteomes" id="UP000239089"/>
    </source>
</evidence>
<gene>
    <name evidence="3" type="ORF">CCR94_12105</name>
</gene>
<evidence type="ECO:0000256" key="1">
    <source>
        <dbReference type="SAM" id="MobiDB-lite"/>
    </source>
</evidence>
<protein>
    <submittedName>
        <fullName evidence="3">Uncharacterized protein</fullName>
    </submittedName>
</protein>
<proteinExistence type="predicted"/>
<sequence length="117" mass="12124">MKPDLFALVPLVIVSFGLAAAAPAATPAPPARPPEFGKAAAPSATTPEACAPNCPNAGAATGRQPVDVDVGSLQPYNLPPASRERMRACGEDWRARKLAGQATGLTWRSFAEKCLVQ</sequence>
<dbReference type="EMBL" id="NHSJ01000074">
    <property type="protein sequence ID" value="PPQ30625.1"/>
    <property type="molecule type" value="Genomic_DNA"/>
</dbReference>
<evidence type="ECO:0000256" key="2">
    <source>
        <dbReference type="SAM" id="SignalP"/>
    </source>
</evidence>
<feature type="compositionally biased region" description="Low complexity" evidence="1">
    <location>
        <begin position="49"/>
        <end position="62"/>
    </location>
</feature>
<feature type="chain" id="PRO_5044193010" evidence="2">
    <location>
        <begin position="22"/>
        <end position="117"/>
    </location>
</feature>
<accession>A0A2S6N7M8</accession>
<reference evidence="3 4" key="1">
    <citation type="journal article" date="2018" name="Arch. Microbiol.">
        <title>New insights into the metabolic potential of the phototrophic purple bacterium Rhodopila globiformis DSM 161(T) from its draft genome sequence and evidence for a vanadium-dependent nitrogenase.</title>
        <authorList>
            <person name="Imhoff J.F."/>
            <person name="Rahn T."/>
            <person name="Kunzel S."/>
            <person name="Neulinger S.C."/>
        </authorList>
    </citation>
    <scope>NUCLEOTIDE SEQUENCE [LARGE SCALE GENOMIC DNA]</scope>
    <source>
        <strain evidence="3 4">DSM 16996</strain>
    </source>
</reference>
<dbReference type="Proteomes" id="UP000239089">
    <property type="component" value="Unassembled WGS sequence"/>
</dbReference>
<feature type="region of interest" description="Disordered" evidence="1">
    <location>
        <begin position="24"/>
        <end position="83"/>
    </location>
</feature>
<name>A0A2S6N7M8_9HYPH</name>
<organism evidence="3 4">
    <name type="scientific">Rhodoblastus sphagnicola</name>
    <dbReference type="NCBI Taxonomy" id="333368"/>
    <lineage>
        <taxon>Bacteria</taxon>
        <taxon>Pseudomonadati</taxon>
        <taxon>Pseudomonadota</taxon>
        <taxon>Alphaproteobacteria</taxon>
        <taxon>Hyphomicrobiales</taxon>
        <taxon>Rhodoblastaceae</taxon>
        <taxon>Rhodoblastus</taxon>
    </lineage>
</organism>